<dbReference type="AlphaFoldDB" id="A0AAW9RZS4"/>
<evidence type="ECO:0000313" key="3">
    <source>
        <dbReference type="EMBL" id="MEN7548470.1"/>
    </source>
</evidence>
<gene>
    <name evidence="3" type="ORF">AAG747_11155</name>
</gene>
<dbReference type="SMART" id="SM00028">
    <property type="entry name" value="TPR"/>
    <property type="match status" value="2"/>
</dbReference>
<comment type="caution">
    <text evidence="3">The sequence shown here is derived from an EMBL/GenBank/DDBJ whole genome shotgun (WGS) entry which is preliminary data.</text>
</comment>
<dbReference type="RefSeq" id="WP_346821248.1">
    <property type="nucleotide sequence ID" value="NZ_JBDKWZ010000005.1"/>
</dbReference>
<evidence type="ECO:0000256" key="1">
    <source>
        <dbReference type="PROSITE-ProRule" id="PRU00339"/>
    </source>
</evidence>
<dbReference type="PROSITE" id="PS50005">
    <property type="entry name" value="TPR"/>
    <property type="match status" value="1"/>
</dbReference>
<dbReference type="Proteomes" id="UP001403385">
    <property type="component" value="Unassembled WGS sequence"/>
</dbReference>
<evidence type="ECO:0000256" key="2">
    <source>
        <dbReference type="SAM" id="MobiDB-lite"/>
    </source>
</evidence>
<dbReference type="EMBL" id="JBDKWZ010000005">
    <property type="protein sequence ID" value="MEN7548470.1"/>
    <property type="molecule type" value="Genomic_DNA"/>
</dbReference>
<protein>
    <submittedName>
        <fullName evidence="3">Tetratricopeptide repeat protein</fullName>
    </submittedName>
</protein>
<accession>A0AAW9RZS4</accession>
<dbReference type="InterPro" id="IPR011990">
    <property type="entry name" value="TPR-like_helical_dom_sf"/>
</dbReference>
<keyword evidence="4" id="KW-1185">Reference proteome</keyword>
<evidence type="ECO:0000313" key="4">
    <source>
        <dbReference type="Proteomes" id="UP001403385"/>
    </source>
</evidence>
<keyword evidence="1" id="KW-0802">TPR repeat</keyword>
<sequence length="277" mass="31406">MLRPQIILVVVAILCITGLSLMPKVVVNNDSAETAGIEQPVDQEAATSQSAASEHHMKVSEEQQEMINAQRELWENATEAEQAPALKKLMDLYRSINRIDSAAIVSEQYTHQHPELANYLQTGNLYYEAFTFSLDKTRQQLLGTKTREFLQKALEEDASLLDLKVKVGMTYVSTSNPMQGILMIREVLQEDPDNLSALYNLGVLSMESGQHHKAIERFEHLLRVDASNLQARFLLGVSYRSDGQTQKAIEQFEYVKAREKNPEILQTVNNYLEELQH</sequence>
<reference evidence="3 4" key="1">
    <citation type="submission" date="2024-04" db="EMBL/GenBank/DDBJ databases">
        <title>Novel genus in family Flammeovirgaceae.</title>
        <authorList>
            <person name="Nguyen T.H."/>
            <person name="Vuong T.Q."/>
            <person name="Le H."/>
            <person name="Kim S.-G."/>
        </authorList>
    </citation>
    <scope>NUCLEOTIDE SEQUENCE [LARGE SCALE GENOMIC DNA]</scope>
    <source>
        <strain evidence="3 4">JCM 23209</strain>
    </source>
</reference>
<organism evidence="3 4">
    <name type="scientific">Rapidithrix thailandica</name>
    <dbReference type="NCBI Taxonomy" id="413964"/>
    <lineage>
        <taxon>Bacteria</taxon>
        <taxon>Pseudomonadati</taxon>
        <taxon>Bacteroidota</taxon>
        <taxon>Cytophagia</taxon>
        <taxon>Cytophagales</taxon>
        <taxon>Flammeovirgaceae</taxon>
        <taxon>Rapidithrix</taxon>
    </lineage>
</organism>
<name>A0AAW9RZS4_9BACT</name>
<dbReference type="Gene3D" id="1.25.40.10">
    <property type="entry name" value="Tetratricopeptide repeat domain"/>
    <property type="match status" value="1"/>
</dbReference>
<dbReference type="InterPro" id="IPR019734">
    <property type="entry name" value="TPR_rpt"/>
</dbReference>
<feature type="compositionally biased region" description="Low complexity" evidence="2">
    <location>
        <begin position="43"/>
        <end position="52"/>
    </location>
</feature>
<feature type="repeat" description="TPR" evidence="1">
    <location>
        <begin position="195"/>
        <end position="228"/>
    </location>
</feature>
<dbReference type="SUPFAM" id="SSF48452">
    <property type="entry name" value="TPR-like"/>
    <property type="match status" value="1"/>
</dbReference>
<proteinExistence type="predicted"/>
<feature type="region of interest" description="Disordered" evidence="2">
    <location>
        <begin position="39"/>
        <end position="60"/>
    </location>
</feature>
<dbReference type="Pfam" id="PF13432">
    <property type="entry name" value="TPR_16"/>
    <property type="match status" value="1"/>
</dbReference>